<name>A0A6J5M744_9CAUD</name>
<dbReference type="EMBL" id="LR796383">
    <property type="protein sequence ID" value="CAB4140966.1"/>
    <property type="molecule type" value="Genomic_DNA"/>
</dbReference>
<gene>
    <name evidence="1" type="ORF">UFOVP399_44</name>
</gene>
<reference evidence="1" key="1">
    <citation type="submission" date="2020-04" db="EMBL/GenBank/DDBJ databases">
        <authorList>
            <person name="Chiriac C."/>
            <person name="Salcher M."/>
            <person name="Ghai R."/>
            <person name="Kavagutti S V."/>
        </authorList>
    </citation>
    <scope>NUCLEOTIDE SEQUENCE</scope>
</reference>
<dbReference type="Pfam" id="PF17236">
    <property type="entry name" value="SU10_MCP"/>
    <property type="match status" value="1"/>
</dbReference>
<accession>A0A6J5M744</accession>
<proteinExistence type="predicted"/>
<sequence>MPAPTNTATTLSQRGNREDLTEILERVAPEETPFSSACDNVTATAVYHEWQTETLRTPSSTNAVLEGDDTDTYAENVSTRVGNYTQIGKEAFVVSGTQEAVRKAGRKSEINRQRLIVSKQIKRDFEARFLSNTISRQQSGSDARLCAGVLGWITSNVSRGAGGSNGSFTSGAIVAATNGTQRAFAESQVQTVMQSVFTSSGTAKQRDIYMSAFNKRAFSAFAGIAELRRDVPGMKQATVVGAADMYMSDFGLLAAKPVAYGLTRDVLIADHDYLKIATLRGMTEEKLAKTGDNEKRHILAEKTLVVTNQAALGVVADLTTS</sequence>
<dbReference type="InterPro" id="IPR035198">
    <property type="entry name" value="SU10_MCP"/>
</dbReference>
<evidence type="ECO:0000313" key="1">
    <source>
        <dbReference type="EMBL" id="CAB4140966.1"/>
    </source>
</evidence>
<evidence type="ECO:0008006" key="2">
    <source>
        <dbReference type="Google" id="ProtNLM"/>
    </source>
</evidence>
<protein>
    <recommendedName>
        <fullName evidence="2">Head protein</fullName>
    </recommendedName>
</protein>
<organism evidence="1">
    <name type="scientific">uncultured Caudovirales phage</name>
    <dbReference type="NCBI Taxonomy" id="2100421"/>
    <lineage>
        <taxon>Viruses</taxon>
        <taxon>Duplodnaviria</taxon>
        <taxon>Heunggongvirae</taxon>
        <taxon>Uroviricota</taxon>
        <taxon>Caudoviricetes</taxon>
        <taxon>Peduoviridae</taxon>
        <taxon>Maltschvirus</taxon>
        <taxon>Maltschvirus maltsch</taxon>
    </lineage>
</organism>